<organism evidence="3">
    <name type="scientific">Serratia fonticola</name>
    <dbReference type="NCBI Taxonomy" id="47917"/>
    <lineage>
        <taxon>Bacteria</taxon>
        <taxon>Pseudomonadati</taxon>
        <taxon>Pseudomonadota</taxon>
        <taxon>Gammaproteobacteria</taxon>
        <taxon>Enterobacterales</taxon>
        <taxon>Yersiniaceae</taxon>
        <taxon>Serratia</taxon>
    </lineage>
</organism>
<sequence>MDGGLQDSLARYQQNEEGFLTEADSQQFYHLYYSYNSQGLMSRWHDNDQTWVDYQYDEKGRCITSIGAGGILPG</sequence>
<dbReference type="Pfam" id="PF25023">
    <property type="entry name" value="TEN_YD-shell"/>
    <property type="match status" value="1"/>
</dbReference>
<feature type="domain" description="Teneurin-like YD-shell" evidence="2">
    <location>
        <begin position="11"/>
        <end position="64"/>
    </location>
</feature>
<accession>A0A4U9UUA2</accession>
<keyword evidence="1" id="KW-0677">Repeat</keyword>
<dbReference type="InterPro" id="IPR056823">
    <property type="entry name" value="TEN-like_YD-shell"/>
</dbReference>
<reference evidence="3" key="1">
    <citation type="submission" date="2019-05" db="EMBL/GenBank/DDBJ databases">
        <authorList>
            <consortium name="Pathogen Informatics"/>
        </authorList>
    </citation>
    <scope>NUCLEOTIDE SEQUENCE [LARGE SCALE GENOMIC DNA]</scope>
    <source>
        <strain evidence="3">NCTC12965</strain>
    </source>
</reference>
<evidence type="ECO:0000259" key="2">
    <source>
        <dbReference type="Pfam" id="PF25023"/>
    </source>
</evidence>
<evidence type="ECO:0000256" key="1">
    <source>
        <dbReference type="ARBA" id="ARBA00022737"/>
    </source>
</evidence>
<evidence type="ECO:0000313" key="3">
    <source>
        <dbReference type="EMBL" id="VTR35869.1"/>
    </source>
</evidence>
<dbReference type="EMBL" id="CABEEZ010000081">
    <property type="protein sequence ID" value="VTR35869.1"/>
    <property type="molecule type" value="Genomic_DNA"/>
</dbReference>
<gene>
    <name evidence="3" type="ORF">NCTC12965_03854</name>
</gene>
<proteinExistence type="predicted"/>
<dbReference type="AlphaFoldDB" id="A0A4U9UUA2"/>
<name>A0A4U9UUA2_SERFO</name>
<protein>
    <recommendedName>
        <fullName evidence="2">Teneurin-like YD-shell domain-containing protein</fullName>
    </recommendedName>
</protein>